<keyword evidence="4 5" id="KW-0472">Membrane</keyword>
<feature type="transmembrane region" description="Helical" evidence="5">
    <location>
        <begin position="75"/>
        <end position="93"/>
    </location>
</feature>
<feature type="transmembrane region" description="Helical" evidence="5">
    <location>
        <begin position="250"/>
        <end position="279"/>
    </location>
</feature>
<feature type="domain" description="Integral membrane bound transporter" evidence="6">
    <location>
        <begin position="210"/>
        <end position="335"/>
    </location>
</feature>
<feature type="transmembrane region" description="Helical" evidence="5">
    <location>
        <begin position="49"/>
        <end position="66"/>
    </location>
</feature>
<dbReference type="GO" id="GO:0016020">
    <property type="term" value="C:membrane"/>
    <property type="evidence" value="ECO:0007669"/>
    <property type="project" value="UniProtKB-SubCell"/>
</dbReference>
<feature type="transmembrane region" description="Helical" evidence="5">
    <location>
        <begin position="151"/>
        <end position="172"/>
    </location>
</feature>
<dbReference type="InterPro" id="IPR049453">
    <property type="entry name" value="Memb_transporter_dom"/>
</dbReference>
<evidence type="ECO:0000256" key="1">
    <source>
        <dbReference type="ARBA" id="ARBA00004141"/>
    </source>
</evidence>
<comment type="subcellular location">
    <subcellularLocation>
        <location evidence="1">Membrane</location>
        <topology evidence="1">Multi-pass membrane protein</topology>
    </subcellularLocation>
</comment>
<organism evidence="7 8">
    <name type="scientific">Marinobacterium lutimaris</name>
    <dbReference type="NCBI Taxonomy" id="568106"/>
    <lineage>
        <taxon>Bacteria</taxon>
        <taxon>Pseudomonadati</taxon>
        <taxon>Pseudomonadota</taxon>
        <taxon>Gammaproteobacteria</taxon>
        <taxon>Oceanospirillales</taxon>
        <taxon>Oceanospirillaceae</taxon>
        <taxon>Marinobacterium</taxon>
    </lineage>
</organism>
<dbReference type="Pfam" id="PF13515">
    <property type="entry name" value="FUSC_2"/>
    <property type="match status" value="1"/>
</dbReference>
<dbReference type="EMBL" id="FNVQ01000003">
    <property type="protein sequence ID" value="SEG69373.1"/>
    <property type="molecule type" value="Genomic_DNA"/>
</dbReference>
<proteinExistence type="predicted"/>
<gene>
    <name evidence="7" type="ORF">SAMN05444390_103286</name>
</gene>
<feature type="transmembrane region" description="Helical" evidence="5">
    <location>
        <begin position="291"/>
        <end position="311"/>
    </location>
</feature>
<evidence type="ECO:0000256" key="2">
    <source>
        <dbReference type="ARBA" id="ARBA00022692"/>
    </source>
</evidence>
<feature type="transmembrane region" description="Helical" evidence="5">
    <location>
        <begin position="99"/>
        <end position="120"/>
    </location>
</feature>
<keyword evidence="2 5" id="KW-0812">Transmembrane</keyword>
<feature type="transmembrane region" description="Helical" evidence="5">
    <location>
        <begin position="323"/>
        <end position="341"/>
    </location>
</feature>
<evidence type="ECO:0000259" key="6">
    <source>
        <dbReference type="Pfam" id="PF13515"/>
    </source>
</evidence>
<evidence type="ECO:0000313" key="7">
    <source>
        <dbReference type="EMBL" id="SEG69373.1"/>
    </source>
</evidence>
<evidence type="ECO:0000313" key="8">
    <source>
        <dbReference type="Proteomes" id="UP000236745"/>
    </source>
</evidence>
<accession>A0A1H6C8Z9</accession>
<dbReference type="AlphaFoldDB" id="A0A1H6C8Z9"/>
<reference evidence="7 8" key="1">
    <citation type="submission" date="2016-10" db="EMBL/GenBank/DDBJ databases">
        <authorList>
            <person name="de Groot N.N."/>
        </authorList>
    </citation>
    <scope>NUCLEOTIDE SEQUENCE [LARGE SCALE GENOMIC DNA]</scope>
    <source>
        <strain evidence="7 8">DSM 22012</strain>
    </source>
</reference>
<keyword evidence="3 5" id="KW-1133">Transmembrane helix</keyword>
<name>A0A1H6C8Z9_9GAMM</name>
<evidence type="ECO:0000256" key="5">
    <source>
        <dbReference type="SAM" id="Phobius"/>
    </source>
</evidence>
<evidence type="ECO:0000256" key="3">
    <source>
        <dbReference type="ARBA" id="ARBA00022989"/>
    </source>
</evidence>
<evidence type="ECO:0000256" key="4">
    <source>
        <dbReference type="ARBA" id="ARBA00023136"/>
    </source>
</evidence>
<sequence length="347" mass="37937">MSEQRRFSAARQMFTDFFRINQHARPWHLPVMTGLCAMIPALIGSFYGAFSLGVIGCLGAMVFIYIPQANLGKRLFTLLMVAIGFQISYFLSATSSDSLLGSTLILFLITFVMTLVVRVLQVALPGRFFFVLVAITATLHAPGMPSVEERMLILGLGSLTSIVGMLFYHLLVPVNPAAGPGKRPPNQSADDPWSATLADGLCSAVFVALTFYIASELELLKPYWATIACAAILQGNSLRHMWQRQAQRIVGTAMGLGVAWLLFSFQPSTLVLAVAIGLFNFAIQSLVVRNYALALMFITPMTLIFSEASSLQTDLSTLMQERFVETVLGSLLGFIGGWVLHRLLKQG</sequence>
<dbReference type="Proteomes" id="UP000236745">
    <property type="component" value="Unassembled WGS sequence"/>
</dbReference>
<keyword evidence="8" id="KW-1185">Reference proteome</keyword>
<feature type="transmembrane region" description="Helical" evidence="5">
    <location>
        <begin position="193"/>
        <end position="214"/>
    </location>
</feature>
<dbReference type="RefSeq" id="WP_104004129.1">
    <property type="nucleotide sequence ID" value="NZ_FNVQ01000003.1"/>
</dbReference>
<protein>
    <submittedName>
        <fullName evidence="7">Fusaric acid resistance protein-like</fullName>
    </submittedName>
</protein>
<dbReference type="OrthoDB" id="581879at2"/>